<evidence type="ECO:0000313" key="1">
    <source>
        <dbReference type="EMBL" id="KAH7838939.1"/>
    </source>
</evidence>
<name>A0ACB7XE19_9ERIC</name>
<protein>
    <submittedName>
        <fullName evidence="1">Uncharacterized protein</fullName>
    </submittedName>
</protein>
<dbReference type="Proteomes" id="UP000828048">
    <property type="component" value="Chromosome 6"/>
</dbReference>
<reference evidence="1 2" key="1">
    <citation type="journal article" date="2021" name="Hortic Res">
        <title>High-quality reference genome and annotation aids understanding of berry development for evergreen blueberry (Vaccinium darrowii).</title>
        <authorList>
            <person name="Yu J."/>
            <person name="Hulse-Kemp A.M."/>
            <person name="Babiker E."/>
            <person name="Staton M."/>
        </authorList>
    </citation>
    <scope>NUCLEOTIDE SEQUENCE [LARGE SCALE GENOMIC DNA]</scope>
    <source>
        <strain evidence="2">cv. NJ 8807/NJ 8810</strain>
        <tissue evidence="1">Young leaf</tissue>
    </source>
</reference>
<organism evidence="1 2">
    <name type="scientific">Vaccinium darrowii</name>
    <dbReference type="NCBI Taxonomy" id="229202"/>
    <lineage>
        <taxon>Eukaryota</taxon>
        <taxon>Viridiplantae</taxon>
        <taxon>Streptophyta</taxon>
        <taxon>Embryophyta</taxon>
        <taxon>Tracheophyta</taxon>
        <taxon>Spermatophyta</taxon>
        <taxon>Magnoliopsida</taxon>
        <taxon>eudicotyledons</taxon>
        <taxon>Gunneridae</taxon>
        <taxon>Pentapetalae</taxon>
        <taxon>asterids</taxon>
        <taxon>Ericales</taxon>
        <taxon>Ericaceae</taxon>
        <taxon>Vaccinioideae</taxon>
        <taxon>Vaccinieae</taxon>
        <taxon>Vaccinium</taxon>
    </lineage>
</organism>
<proteinExistence type="predicted"/>
<dbReference type="EMBL" id="CM037156">
    <property type="protein sequence ID" value="KAH7838939.1"/>
    <property type="molecule type" value="Genomic_DNA"/>
</dbReference>
<evidence type="ECO:0000313" key="2">
    <source>
        <dbReference type="Proteomes" id="UP000828048"/>
    </source>
</evidence>
<accession>A0ACB7XE19</accession>
<gene>
    <name evidence="1" type="ORF">Vadar_032960</name>
</gene>
<sequence>MEASRWRRTLLDPPDNDLRRYIIHYGEMTQVSIDTFLTDKVSKYARSSRYAKKDLFAKVFLEHGNPFKYHATKYFYATSSIPLPDAFIIKSLSREAWSKESNWMGYVTVATDEGKAALGRRDIVVAWRGTKEALEWVDDFEFISVPASKILGGEHDPMVHQAWYSIYTSDDPRSPFNKSSARDQSIILSSYNISMTIASSKYSNINTTLRIAGQEGDKLGFAQFSNLISLLEDPFLDGYLKVDHIEDINEEIHEQEVEKDGELPSRQILKATWK</sequence>
<keyword evidence="2" id="KW-1185">Reference proteome</keyword>
<comment type="caution">
    <text evidence="1">The sequence shown here is derived from an EMBL/GenBank/DDBJ whole genome shotgun (WGS) entry which is preliminary data.</text>
</comment>